<dbReference type="Gene3D" id="1.20.1070.10">
    <property type="entry name" value="Rhodopsin 7-helix transmembrane proteins"/>
    <property type="match status" value="1"/>
</dbReference>
<dbReference type="InParanoid" id="G0NL48"/>
<protein>
    <submittedName>
        <fullName evidence="2">Uncharacterized protein</fullName>
    </submittedName>
</protein>
<feature type="transmembrane region" description="Helical" evidence="1">
    <location>
        <begin position="134"/>
        <end position="155"/>
    </location>
</feature>
<reference evidence="3" key="1">
    <citation type="submission" date="2011-07" db="EMBL/GenBank/DDBJ databases">
        <authorList>
            <consortium name="Caenorhabditis brenneri Sequencing and Analysis Consortium"/>
            <person name="Wilson R.K."/>
        </authorList>
    </citation>
    <scope>NUCLEOTIDE SEQUENCE [LARGE SCALE GENOMIC DNA]</scope>
    <source>
        <strain evidence="3">PB2801</strain>
    </source>
</reference>
<keyword evidence="3" id="KW-1185">Reference proteome</keyword>
<dbReference type="Proteomes" id="UP000008068">
    <property type="component" value="Unassembled WGS sequence"/>
</dbReference>
<keyword evidence="1" id="KW-1133">Transmembrane helix</keyword>
<feature type="transmembrane region" description="Helical" evidence="1">
    <location>
        <begin position="278"/>
        <end position="297"/>
    </location>
</feature>
<dbReference type="HOGENOM" id="CLU_067919_1_0_1"/>
<keyword evidence="1" id="KW-0472">Membrane</keyword>
<name>G0NL48_CAEBE</name>
<feature type="transmembrane region" description="Helical" evidence="1">
    <location>
        <begin position="237"/>
        <end position="266"/>
    </location>
</feature>
<accession>G0NL48</accession>
<organism evidence="3">
    <name type="scientific">Caenorhabditis brenneri</name>
    <name type="common">Nematode worm</name>
    <dbReference type="NCBI Taxonomy" id="135651"/>
    <lineage>
        <taxon>Eukaryota</taxon>
        <taxon>Metazoa</taxon>
        <taxon>Ecdysozoa</taxon>
        <taxon>Nematoda</taxon>
        <taxon>Chromadorea</taxon>
        <taxon>Rhabditida</taxon>
        <taxon>Rhabditina</taxon>
        <taxon>Rhabditomorpha</taxon>
        <taxon>Rhabditoidea</taxon>
        <taxon>Rhabditidae</taxon>
        <taxon>Peloderinae</taxon>
        <taxon>Caenorhabditis</taxon>
    </lineage>
</organism>
<keyword evidence="1" id="KW-0812">Transmembrane</keyword>
<dbReference type="AlphaFoldDB" id="G0NL48"/>
<feature type="transmembrane region" description="Helical" evidence="1">
    <location>
        <begin position="90"/>
        <end position="114"/>
    </location>
</feature>
<dbReference type="OMA" id="MPREDQM"/>
<evidence type="ECO:0000313" key="2">
    <source>
        <dbReference type="EMBL" id="EGT33305.1"/>
    </source>
</evidence>
<dbReference type="PANTHER" id="PTHR45830">
    <property type="entry name" value="SERPENTINE RECEPTOR, CLASS I"/>
    <property type="match status" value="1"/>
</dbReference>
<dbReference type="EMBL" id="GL379904">
    <property type="protein sequence ID" value="EGT33305.1"/>
    <property type="molecule type" value="Genomic_DNA"/>
</dbReference>
<dbReference type="PANTHER" id="PTHR45830:SF4">
    <property type="entry name" value="G_PROTEIN_RECEP_F1_2 DOMAIN-CONTAINING PROTEIN"/>
    <property type="match status" value="1"/>
</dbReference>
<dbReference type="SUPFAM" id="SSF81321">
    <property type="entry name" value="Family A G protein-coupled receptor-like"/>
    <property type="match status" value="1"/>
</dbReference>
<evidence type="ECO:0000256" key="1">
    <source>
        <dbReference type="SAM" id="Phobius"/>
    </source>
</evidence>
<feature type="transmembrane region" description="Helical" evidence="1">
    <location>
        <begin position="12"/>
        <end position="36"/>
    </location>
</feature>
<evidence type="ECO:0000313" key="3">
    <source>
        <dbReference type="Proteomes" id="UP000008068"/>
    </source>
</evidence>
<dbReference type="OrthoDB" id="5861142at2759"/>
<dbReference type="Pfam" id="PF10327">
    <property type="entry name" value="7TM_GPCR_Sri"/>
    <property type="match status" value="1"/>
</dbReference>
<feature type="transmembrane region" description="Helical" evidence="1">
    <location>
        <begin position="193"/>
        <end position="216"/>
    </location>
</feature>
<sequence>MVAVVEFSTPTWLIYYLQFMGSASFILNLGTIYLIVRKSERIDNFRYFLLLFQIICTQTDLQFTFLMQPIPLSPLLAGYCNGFLATHLKIWTHYLVSFLTTSFVAQIECLVFCFIRKHQTIARLNYRHILTDAWYVFGTLLAVSVPILIGVLLSFSGMPREDQMGYIQQNFPEYFVSFQSLPNFVIYAVNFRLILLLTLTIIGGLSCGIIFILLTTDMLKMLKKIQRKVSVVSFRRYQIAVTSLLAQFFTSFLLSVPLFLFLVLAASQAEHSHGAAKILVAVMPLYSVVNALVLVFTTPPYRNFVLRFVCSERKY</sequence>
<proteinExistence type="predicted"/>
<gene>
    <name evidence="2" type="ORF">CAEBREN_21203</name>
</gene>
<feature type="transmembrane region" description="Helical" evidence="1">
    <location>
        <begin position="48"/>
        <end position="70"/>
    </location>
</feature>
<dbReference type="InterPro" id="IPR019429">
    <property type="entry name" value="7TM_GPCR_serpentine_rcpt_Sri"/>
</dbReference>